<dbReference type="GO" id="GO:0140359">
    <property type="term" value="F:ABC-type transporter activity"/>
    <property type="evidence" value="ECO:0007669"/>
    <property type="project" value="InterPro"/>
</dbReference>
<accession>A0AAV7X0X9</accession>
<evidence type="ECO:0000256" key="1">
    <source>
        <dbReference type="ARBA" id="ARBA00004141"/>
    </source>
</evidence>
<feature type="region of interest" description="Disordered" evidence="5">
    <location>
        <begin position="1"/>
        <end position="26"/>
    </location>
</feature>
<keyword evidence="2 6" id="KW-0812">Transmembrane</keyword>
<reference evidence="8" key="1">
    <citation type="journal article" date="2022" name="bioRxiv">
        <title>Sequencing and chromosome-scale assembly of the giantPleurodeles waltlgenome.</title>
        <authorList>
            <person name="Brown T."/>
            <person name="Elewa A."/>
            <person name="Iarovenko S."/>
            <person name="Subramanian E."/>
            <person name="Araus A.J."/>
            <person name="Petzold A."/>
            <person name="Susuki M."/>
            <person name="Suzuki K.-i.T."/>
            <person name="Hayashi T."/>
            <person name="Toyoda A."/>
            <person name="Oliveira C."/>
            <person name="Osipova E."/>
            <person name="Leigh N.D."/>
            <person name="Simon A."/>
            <person name="Yun M.H."/>
        </authorList>
    </citation>
    <scope>NUCLEOTIDE SEQUENCE</scope>
    <source>
        <strain evidence="8">20211129_DDA</strain>
        <tissue evidence="8">Liver</tissue>
    </source>
</reference>
<protein>
    <recommendedName>
        <fullName evidence="7">ABC-2 type transporter transmembrane domain-containing protein</fullName>
    </recommendedName>
</protein>
<dbReference type="Proteomes" id="UP001066276">
    <property type="component" value="Chromosome 1_1"/>
</dbReference>
<evidence type="ECO:0000259" key="7">
    <source>
        <dbReference type="Pfam" id="PF01061"/>
    </source>
</evidence>
<evidence type="ECO:0000256" key="4">
    <source>
        <dbReference type="ARBA" id="ARBA00023136"/>
    </source>
</evidence>
<evidence type="ECO:0000313" key="9">
    <source>
        <dbReference type="Proteomes" id="UP001066276"/>
    </source>
</evidence>
<dbReference type="Pfam" id="PF01061">
    <property type="entry name" value="ABC2_membrane"/>
    <property type="match status" value="1"/>
</dbReference>
<feature type="compositionally biased region" description="Basic residues" evidence="5">
    <location>
        <begin position="1"/>
        <end position="11"/>
    </location>
</feature>
<gene>
    <name evidence="8" type="ORF">NDU88_006359</name>
</gene>
<sequence length="149" mass="17013">MRKQQNCKRFHCGTSHDGKKHPDTFAGPPTIEEHVGGNVTVVEKLATHYTQTPQYQETRRELDRLSSENKKVNVIFVYKKAKYKTNFCHQLRWVFDRSFKNMIRNPQVSLAQIFATIVLSLVIGAIYFGVKNDRFGIQNSAQNVGVAGV</sequence>
<name>A0AAV7X0X9_PLEWA</name>
<keyword evidence="3 6" id="KW-1133">Transmembrane helix</keyword>
<feature type="transmembrane region" description="Helical" evidence="6">
    <location>
        <begin position="108"/>
        <end position="130"/>
    </location>
</feature>
<evidence type="ECO:0000313" key="8">
    <source>
        <dbReference type="EMBL" id="KAJ1218786.1"/>
    </source>
</evidence>
<organism evidence="8 9">
    <name type="scientific">Pleurodeles waltl</name>
    <name type="common">Iberian ribbed newt</name>
    <dbReference type="NCBI Taxonomy" id="8319"/>
    <lineage>
        <taxon>Eukaryota</taxon>
        <taxon>Metazoa</taxon>
        <taxon>Chordata</taxon>
        <taxon>Craniata</taxon>
        <taxon>Vertebrata</taxon>
        <taxon>Euteleostomi</taxon>
        <taxon>Amphibia</taxon>
        <taxon>Batrachia</taxon>
        <taxon>Caudata</taxon>
        <taxon>Salamandroidea</taxon>
        <taxon>Salamandridae</taxon>
        <taxon>Pleurodelinae</taxon>
        <taxon>Pleurodeles</taxon>
    </lineage>
</organism>
<evidence type="ECO:0000256" key="2">
    <source>
        <dbReference type="ARBA" id="ARBA00022692"/>
    </source>
</evidence>
<comment type="caution">
    <text evidence="8">The sequence shown here is derived from an EMBL/GenBank/DDBJ whole genome shotgun (WGS) entry which is preliminary data.</text>
</comment>
<dbReference type="EMBL" id="JANPWB010000001">
    <property type="protein sequence ID" value="KAJ1218786.1"/>
    <property type="molecule type" value="Genomic_DNA"/>
</dbReference>
<proteinExistence type="predicted"/>
<keyword evidence="4 6" id="KW-0472">Membrane</keyword>
<feature type="domain" description="ABC-2 type transporter transmembrane" evidence="7">
    <location>
        <begin position="90"/>
        <end position="138"/>
    </location>
</feature>
<dbReference type="AlphaFoldDB" id="A0AAV7X0X9"/>
<evidence type="ECO:0000256" key="3">
    <source>
        <dbReference type="ARBA" id="ARBA00022989"/>
    </source>
</evidence>
<keyword evidence="9" id="KW-1185">Reference proteome</keyword>
<dbReference type="InterPro" id="IPR013525">
    <property type="entry name" value="ABC2_TM"/>
</dbReference>
<evidence type="ECO:0000256" key="6">
    <source>
        <dbReference type="SAM" id="Phobius"/>
    </source>
</evidence>
<evidence type="ECO:0000256" key="5">
    <source>
        <dbReference type="SAM" id="MobiDB-lite"/>
    </source>
</evidence>
<comment type="subcellular location">
    <subcellularLocation>
        <location evidence="1">Membrane</location>
        <topology evidence="1">Multi-pass membrane protein</topology>
    </subcellularLocation>
</comment>
<dbReference type="GO" id="GO:0016020">
    <property type="term" value="C:membrane"/>
    <property type="evidence" value="ECO:0007669"/>
    <property type="project" value="UniProtKB-SubCell"/>
</dbReference>
<feature type="compositionally biased region" description="Basic and acidic residues" evidence="5">
    <location>
        <begin position="14"/>
        <end position="23"/>
    </location>
</feature>